<gene>
    <name evidence="5" type="ORF">F503_07661</name>
</gene>
<keyword evidence="4" id="KW-0472">Membrane</keyword>
<keyword evidence="3" id="KW-0408">Iron</keyword>
<keyword evidence="4" id="KW-0812">Transmembrane</keyword>
<dbReference type="STRING" id="1262450.S3CAU1"/>
<dbReference type="OrthoDB" id="3934656at2759"/>
<reference evidence="5 6" key="1">
    <citation type="journal article" date="2013" name="BMC Genomics">
        <title>The genome and transcriptome of the pine saprophyte Ophiostoma piceae, and a comparison with the bark beetle-associated pine pathogen Grosmannia clavigera.</title>
        <authorList>
            <person name="Haridas S."/>
            <person name="Wang Y."/>
            <person name="Lim L."/>
            <person name="Massoumi Alamouti S."/>
            <person name="Jackman S."/>
            <person name="Docking R."/>
            <person name="Robertson G."/>
            <person name="Birol I."/>
            <person name="Bohlmann J."/>
            <person name="Breuil C."/>
        </authorList>
    </citation>
    <scope>NUCLEOTIDE SEQUENCE [LARGE SCALE GENOMIC DNA]</scope>
    <source>
        <strain evidence="5 6">UAMH 11346</strain>
    </source>
</reference>
<proteinExistence type="predicted"/>
<dbReference type="EMBL" id="KE148168">
    <property type="protein sequence ID" value="EPE03358.1"/>
    <property type="molecule type" value="Genomic_DNA"/>
</dbReference>
<evidence type="ECO:0000256" key="2">
    <source>
        <dbReference type="ARBA" id="ARBA00022723"/>
    </source>
</evidence>
<dbReference type="VEuPathDB" id="FungiDB:F503_07661"/>
<dbReference type="PANTHER" id="PTHR24305">
    <property type="entry name" value="CYTOCHROME P450"/>
    <property type="match status" value="1"/>
</dbReference>
<dbReference type="PANTHER" id="PTHR24305:SF85">
    <property type="entry name" value="P450, PUTATIVE (EUROFUNG)-RELATED"/>
    <property type="match status" value="1"/>
</dbReference>
<evidence type="ECO:0000256" key="4">
    <source>
        <dbReference type="SAM" id="Phobius"/>
    </source>
</evidence>
<evidence type="ECO:0000256" key="3">
    <source>
        <dbReference type="ARBA" id="ARBA00023004"/>
    </source>
</evidence>
<keyword evidence="2" id="KW-0479">Metal-binding</keyword>
<protein>
    <submittedName>
        <fullName evidence="5">Cytochrome p450</fullName>
    </submittedName>
</protein>
<evidence type="ECO:0000256" key="1">
    <source>
        <dbReference type="ARBA" id="ARBA00022617"/>
    </source>
</evidence>
<evidence type="ECO:0000313" key="6">
    <source>
        <dbReference type="Proteomes" id="UP000016923"/>
    </source>
</evidence>
<dbReference type="InterPro" id="IPR050121">
    <property type="entry name" value="Cytochrome_P450_monoxygenase"/>
</dbReference>
<keyword evidence="1" id="KW-0349">Heme</keyword>
<feature type="transmembrane region" description="Helical" evidence="4">
    <location>
        <begin position="20"/>
        <end position="40"/>
    </location>
</feature>
<dbReference type="GO" id="GO:0016705">
    <property type="term" value="F:oxidoreductase activity, acting on paired donors, with incorporation or reduction of molecular oxygen"/>
    <property type="evidence" value="ECO:0007669"/>
    <property type="project" value="InterPro"/>
</dbReference>
<accession>S3CAU1</accession>
<dbReference type="SUPFAM" id="SSF48264">
    <property type="entry name" value="Cytochrome P450"/>
    <property type="match status" value="1"/>
</dbReference>
<name>S3CAU1_OPHP1</name>
<evidence type="ECO:0000313" key="5">
    <source>
        <dbReference type="EMBL" id="EPE03358.1"/>
    </source>
</evidence>
<dbReference type="GO" id="GO:0005506">
    <property type="term" value="F:iron ion binding"/>
    <property type="evidence" value="ECO:0007669"/>
    <property type="project" value="InterPro"/>
</dbReference>
<sequence length="174" mass="19791">MAPYSRDGLFEKVGPYVTPLHMGLAIPVLLFAYLFLHAIYDVFFHPLAKFPGPFPAKITRLWITWKCYKEREPYMLQELSKKYGPVFRISPTLLHVSDATKLPAIYSRHAHKPKHYITSSFGATDSLLHMQMHAEHSKYRKAIVGPLGFGGPFGFIDRSEDINDLISGYHAGLL</sequence>
<dbReference type="GO" id="GO:0004497">
    <property type="term" value="F:monooxygenase activity"/>
    <property type="evidence" value="ECO:0007669"/>
    <property type="project" value="InterPro"/>
</dbReference>
<dbReference type="eggNOG" id="KOG0157">
    <property type="taxonomic scope" value="Eukaryota"/>
</dbReference>
<dbReference type="AlphaFoldDB" id="S3CAU1"/>
<dbReference type="InterPro" id="IPR036396">
    <property type="entry name" value="Cyt_P450_sf"/>
</dbReference>
<dbReference type="Gene3D" id="1.10.630.10">
    <property type="entry name" value="Cytochrome P450"/>
    <property type="match status" value="1"/>
</dbReference>
<keyword evidence="4" id="KW-1133">Transmembrane helix</keyword>
<keyword evidence="6" id="KW-1185">Reference proteome</keyword>
<dbReference type="GO" id="GO:0020037">
    <property type="term" value="F:heme binding"/>
    <property type="evidence" value="ECO:0007669"/>
    <property type="project" value="InterPro"/>
</dbReference>
<dbReference type="Proteomes" id="UP000016923">
    <property type="component" value="Unassembled WGS sequence"/>
</dbReference>
<dbReference type="HOGENOM" id="CLU_1540521_0_0_1"/>
<organism evidence="5 6">
    <name type="scientific">Ophiostoma piceae (strain UAMH 11346)</name>
    <name type="common">Sap stain fungus</name>
    <dbReference type="NCBI Taxonomy" id="1262450"/>
    <lineage>
        <taxon>Eukaryota</taxon>
        <taxon>Fungi</taxon>
        <taxon>Dikarya</taxon>
        <taxon>Ascomycota</taxon>
        <taxon>Pezizomycotina</taxon>
        <taxon>Sordariomycetes</taxon>
        <taxon>Sordariomycetidae</taxon>
        <taxon>Ophiostomatales</taxon>
        <taxon>Ophiostomataceae</taxon>
        <taxon>Ophiostoma</taxon>
    </lineage>
</organism>